<evidence type="ECO:0000256" key="1">
    <source>
        <dbReference type="SAM" id="Phobius"/>
    </source>
</evidence>
<keyword evidence="2" id="KW-0732">Signal</keyword>
<comment type="caution">
    <text evidence="3">The sequence shown here is derived from an EMBL/GenBank/DDBJ whole genome shotgun (WGS) entry which is preliminary data.</text>
</comment>
<evidence type="ECO:0000313" key="3">
    <source>
        <dbReference type="EMBL" id="MBK5926817.1"/>
    </source>
</evidence>
<feature type="chain" id="PRO_5036770038" description="VPLPA-CTERM protein sorting domain-containing protein" evidence="2">
    <location>
        <begin position="22"/>
        <end position="204"/>
    </location>
</feature>
<reference evidence="3" key="2">
    <citation type="journal article" date="2020" name="Microorganisms">
        <title>Osmotic Adaptation and Compatible Solute Biosynthesis of Phototrophic Bacteria as Revealed from Genome Analyses.</title>
        <authorList>
            <person name="Imhoff J.F."/>
            <person name="Rahn T."/>
            <person name="Kunzel S."/>
            <person name="Keller A."/>
            <person name="Neulinger S.C."/>
        </authorList>
    </citation>
    <scope>NUCLEOTIDE SEQUENCE</scope>
    <source>
        <strain evidence="3">LMG 28126</strain>
    </source>
</reference>
<feature type="transmembrane region" description="Helical" evidence="1">
    <location>
        <begin position="180"/>
        <end position="199"/>
    </location>
</feature>
<dbReference type="AlphaFoldDB" id="A0A934TKC8"/>
<dbReference type="Proteomes" id="UP000706333">
    <property type="component" value="Unassembled WGS sequence"/>
</dbReference>
<evidence type="ECO:0000313" key="4">
    <source>
        <dbReference type="Proteomes" id="UP000706333"/>
    </source>
</evidence>
<reference evidence="3" key="1">
    <citation type="submission" date="2017-05" db="EMBL/GenBank/DDBJ databases">
        <authorList>
            <person name="Imhoff J.F."/>
            <person name="Rahn T."/>
            <person name="Kuenzel S."/>
            <person name="Neulinger S.C."/>
        </authorList>
    </citation>
    <scope>NUCLEOTIDE SEQUENCE</scope>
    <source>
        <strain evidence="3">LMG 28126</strain>
    </source>
</reference>
<keyword evidence="1" id="KW-1133">Transmembrane helix</keyword>
<feature type="signal peptide" evidence="2">
    <location>
        <begin position="1"/>
        <end position="21"/>
    </location>
</feature>
<organism evidence="3 4">
    <name type="scientific">Rhodobaculum claviforme</name>
    <dbReference type="NCBI Taxonomy" id="1549854"/>
    <lineage>
        <taxon>Bacteria</taxon>
        <taxon>Pseudomonadati</taxon>
        <taxon>Pseudomonadota</taxon>
        <taxon>Alphaproteobacteria</taxon>
        <taxon>Rhodobacterales</taxon>
        <taxon>Paracoccaceae</taxon>
        <taxon>Rhodobaculum</taxon>
    </lineage>
</organism>
<keyword evidence="4" id="KW-1185">Reference proteome</keyword>
<evidence type="ECO:0000256" key="2">
    <source>
        <dbReference type="SAM" id="SignalP"/>
    </source>
</evidence>
<proteinExistence type="predicted"/>
<sequence length="204" mass="21676">MTTKILLVAAVALATGAPVAAATLDERTLPGSDFSDVFDRPTVIGADVQTVLGGQQFTLMGTDSDYLMFEGFADGVERLDFRITNPLGGWGGFNLRFKDSPFTSAHDWWPLVGHVEVSRVIDGAPQEFSFDLSGITGPLYLAFDFFSADFTSGSGVRYEITQVGGGGTRGPEIMPSAIPLPPAGGLMLAGLGLLGLMRIRKRRG</sequence>
<accession>A0A934TKC8</accession>
<keyword evidence="1" id="KW-0812">Transmembrane</keyword>
<name>A0A934TKC8_9RHOB</name>
<dbReference type="RefSeq" id="WP_201156585.1">
    <property type="nucleotide sequence ID" value="NZ_NHSD01000170.1"/>
</dbReference>
<evidence type="ECO:0008006" key="5">
    <source>
        <dbReference type="Google" id="ProtNLM"/>
    </source>
</evidence>
<keyword evidence="1" id="KW-0472">Membrane</keyword>
<dbReference type="EMBL" id="NHSD01000170">
    <property type="protein sequence ID" value="MBK5926817.1"/>
    <property type="molecule type" value="Genomic_DNA"/>
</dbReference>
<protein>
    <recommendedName>
        <fullName evidence="5">VPLPA-CTERM protein sorting domain-containing protein</fullName>
    </recommendedName>
</protein>
<gene>
    <name evidence="3" type="ORF">CCR87_05545</name>
</gene>